<proteinExistence type="predicted"/>
<organism evidence="1 2">
    <name type="scientific">Marinomonas ostreistagni</name>
    <dbReference type="NCBI Taxonomy" id="359209"/>
    <lineage>
        <taxon>Bacteria</taxon>
        <taxon>Pseudomonadati</taxon>
        <taxon>Pseudomonadota</taxon>
        <taxon>Gammaproteobacteria</taxon>
        <taxon>Oceanospirillales</taxon>
        <taxon>Oceanospirillaceae</taxon>
        <taxon>Marinomonas</taxon>
    </lineage>
</organism>
<dbReference type="InterPro" id="IPR016024">
    <property type="entry name" value="ARM-type_fold"/>
</dbReference>
<name>A0ABS0Z9X5_9GAMM</name>
<keyword evidence="2" id="KW-1185">Reference proteome</keyword>
<comment type="caution">
    <text evidence="1">The sequence shown here is derived from an EMBL/GenBank/DDBJ whole genome shotgun (WGS) entry which is preliminary data.</text>
</comment>
<gene>
    <name evidence="1" type="ORF">JHD44_03765</name>
</gene>
<dbReference type="EMBL" id="JAEMUH010000003">
    <property type="protein sequence ID" value="MBJ7549786.1"/>
    <property type="molecule type" value="Genomic_DNA"/>
</dbReference>
<sequence>MALSPWLFAHVKHDAPYAWFRRHHGQFSSQLTPQHIEEYEHKLAEYLQLARLDIGSESDYLSVLERDTWGAVFMLLVIAIEQNNTASVTSVLEDISNRDTQYDELVDALTWLPIERSVSVIKHVLKHPNPAIRASGIESLTILKQPPDEQSLLHWLTTGSDAERIAALKLIGDLKASTHAIAEQLAQLLKSETSNEAETFYAIRAALRLGNKDFVRLLKPYLEQPNEHFNEAVIAVFSVLSKAEIEQQLEQWQQIGLPLEQRLFALMVAGLPNRMTEVLDAINDPAYNQQAGMVFSVITGLHLEDCGLSLDVNSRFAPDAANSDYADLPMPDPILVPNWWRQHQSQFDPACRYLGGQSYSPESLNDLHQNARQYTRYLAGQIAAYQQPNFVAGNLRARRIRVY</sequence>
<dbReference type="Proteomes" id="UP000598488">
    <property type="component" value="Unassembled WGS sequence"/>
</dbReference>
<dbReference type="InterPro" id="IPR011989">
    <property type="entry name" value="ARM-like"/>
</dbReference>
<evidence type="ECO:0000313" key="1">
    <source>
        <dbReference type="EMBL" id="MBJ7549786.1"/>
    </source>
</evidence>
<evidence type="ECO:0000313" key="2">
    <source>
        <dbReference type="Proteomes" id="UP000598488"/>
    </source>
</evidence>
<accession>A0ABS0Z9X5</accession>
<dbReference type="SUPFAM" id="SSF48371">
    <property type="entry name" value="ARM repeat"/>
    <property type="match status" value="1"/>
</dbReference>
<evidence type="ECO:0008006" key="3">
    <source>
        <dbReference type="Google" id="ProtNLM"/>
    </source>
</evidence>
<dbReference type="RefSeq" id="WP_199461242.1">
    <property type="nucleotide sequence ID" value="NZ_JAEMUH010000003.1"/>
</dbReference>
<reference evidence="1 2" key="1">
    <citation type="submission" date="2020-12" db="EMBL/GenBank/DDBJ databases">
        <title>Comparative genome analysis of fungal antagonists Marinomonas ostreistagni 398 and M. spartinae 468.</title>
        <authorList>
            <person name="Fields J.L."/>
            <person name="Mavrodi O.V."/>
            <person name="Biber P.D."/>
            <person name="Indest K.J."/>
            <person name="Mavrodi D.V."/>
        </authorList>
    </citation>
    <scope>NUCLEOTIDE SEQUENCE [LARGE SCALE GENOMIC DNA]</scope>
    <source>
        <strain evidence="1 2">USM7</strain>
    </source>
</reference>
<dbReference type="Gene3D" id="1.25.10.10">
    <property type="entry name" value="Leucine-rich Repeat Variant"/>
    <property type="match status" value="1"/>
</dbReference>
<protein>
    <recommendedName>
        <fullName evidence="3">HEAT repeat domain-containing protein</fullName>
    </recommendedName>
</protein>